<evidence type="ECO:0000313" key="9">
    <source>
        <dbReference type="WBParaSite" id="ASIM_0001114301-mRNA-1"/>
    </source>
</evidence>
<sequence>MDLSKASLSFCGCGFLCIYHAGVCAALKEYAPQLLYNKIAGASAGSIVAAGLICNVCVSQAASAILKVVTQARSRALGALHPAFNLIEVVRTNLTAVLPENAHQLCTGRLQISLTRERDRKNVIISKFDSKQELIQAILCSCFIPYYCGRVPPIFRGEHYLDGGWSDNQPIIDENTITVSPFSGESDICPPDVDSASLFGFQFGGTSIRFTARNIYRLTVCLIPPSTEVCSRICRQGFEDTIRFLTRNGVVPCMRCLAVQSSFINLPDSKLSSVSRKSRSQLKVQRASDNSSQMIATTTGSDTTECKQCSKGISNGNDDNNNNQSDSLLSSSLFPQILQRAIEEASQSDNRLLAYLLSFRLLRWLKTTTEHVTLPFEFLFIICKNIAEWIAGLAEHDWIRERFQLIVDFVLKEIENQRTMYSARLTCQLAVTEMDVSSCKSVRPGRAENLVSDDKESKRRQGEESDSPDTNKSKNDTLNHVFEYARTHDAVLAYYYRDDDDQVKLCEIFDVRNPERRHRCHSHLEHDVPISNLTDNS</sequence>
<gene>
    <name evidence="7" type="ORF">ASIM_LOCUS10701</name>
</gene>
<dbReference type="InterPro" id="IPR016035">
    <property type="entry name" value="Acyl_Trfase/lysoPLipase"/>
</dbReference>
<dbReference type="FunFam" id="3.40.1090.10:FF:000003">
    <property type="entry name" value="Patatin-like phospholipase domain-containing protein 2"/>
    <property type="match status" value="1"/>
</dbReference>
<evidence type="ECO:0000259" key="6">
    <source>
        <dbReference type="PROSITE" id="PS51635"/>
    </source>
</evidence>
<dbReference type="InterPro" id="IPR002641">
    <property type="entry name" value="PNPLA_dom"/>
</dbReference>
<dbReference type="GO" id="GO:0005811">
    <property type="term" value="C:lipid droplet"/>
    <property type="evidence" value="ECO:0007669"/>
    <property type="project" value="TreeGrafter"/>
</dbReference>
<keyword evidence="8" id="KW-1185">Reference proteome</keyword>
<protein>
    <recommendedName>
        <fullName evidence="1">triacylglycerol lipase</fullName>
        <ecNumber evidence="1">3.1.1.3</ecNumber>
    </recommendedName>
</protein>
<comment type="caution">
    <text evidence="4">Lacks conserved residue(s) required for the propagation of feature annotation.</text>
</comment>
<dbReference type="GO" id="GO:0055088">
    <property type="term" value="P:lipid homeostasis"/>
    <property type="evidence" value="ECO:0007669"/>
    <property type="project" value="TreeGrafter"/>
</dbReference>
<dbReference type="WBParaSite" id="ASIM_0001114301-mRNA-1">
    <property type="protein sequence ID" value="ASIM_0001114301-mRNA-1"/>
    <property type="gene ID" value="ASIM_0001114301"/>
</dbReference>
<evidence type="ECO:0000256" key="1">
    <source>
        <dbReference type="ARBA" id="ARBA00013279"/>
    </source>
</evidence>
<reference evidence="9" key="1">
    <citation type="submission" date="2017-02" db="UniProtKB">
        <authorList>
            <consortium name="WormBaseParasite"/>
        </authorList>
    </citation>
    <scope>IDENTIFICATION</scope>
</reference>
<organism evidence="9">
    <name type="scientific">Anisakis simplex</name>
    <name type="common">Herring worm</name>
    <dbReference type="NCBI Taxonomy" id="6269"/>
    <lineage>
        <taxon>Eukaryota</taxon>
        <taxon>Metazoa</taxon>
        <taxon>Ecdysozoa</taxon>
        <taxon>Nematoda</taxon>
        <taxon>Chromadorea</taxon>
        <taxon>Rhabditida</taxon>
        <taxon>Spirurina</taxon>
        <taxon>Ascaridomorpha</taxon>
        <taxon>Ascaridoidea</taxon>
        <taxon>Anisakidae</taxon>
        <taxon>Anisakis</taxon>
        <taxon>Anisakis simplex complex</taxon>
    </lineage>
</organism>
<feature type="compositionally biased region" description="Basic and acidic residues" evidence="5">
    <location>
        <begin position="452"/>
        <end position="477"/>
    </location>
</feature>
<feature type="domain" description="PNPLA" evidence="6">
    <location>
        <begin position="8"/>
        <end position="175"/>
    </location>
</feature>
<dbReference type="GO" id="GO:0005737">
    <property type="term" value="C:cytoplasm"/>
    <property type="evidence" value="ECO:0007669"/>
    <property type="project" value="TreeGrafter"/>
</dbReference>
<dbReference type="GO" id="GO:0004806">
    <property type="term" value="F:triacylglycerol lipase activity"/>
    <property type="evidence" value="ECO:0007669"/>
    <property type="project" value="UniProtKB-EC"/>
</dbReference>
<evidence type="ECO:0000256" key="2">
    <source>
        <dbReference type="ARBA" id="ARBA00022801"/>
    </source>
</evidence>
<name>A0A0M3JT12_ANISI</name>
<dbReference type="PANTHER" id="PTHR12406">
    <property type="entry name" value="CALCIUM-INDEPENDENT PHOSPHOLIPASE A2 IPLA2 -RELATED"/>
    <property type="match status" value="1"/>
</dbReference>
<keyword evidence="3 4" id="KW-0443">Lipid metabolism</keyword>
<dbReference type="CDD" id="cd07204">
    <property type="entry name" value="Pat_PNPLA_like"/>
    <property type="match status" value="1"/>
</dbReference>
<keyword evidence="4" id="KW-0442">Lipid degradation</keyword>
<evidence type="ECO:0000256" key="4">
    <source>
        <dbReference type="PROSITE-ProRule" id="PRU01161"/>
    </source>
</evidence>
<evidence type="ECO:0000313" key="7">
    <source>
        <dbReference type="EMBL" id="VDK43480.1"/>
    </source>
</evidence>
<dbReference type="EMBL" id="UYRR01031013">
    <property type="protein sequence ID" value="VDK43480.1"/>
    <property type="molecule type" value="Genomic_DNA"/>
</dbReference>
<feature type="active site" description="Proton acceptor" evidence="4">
    <location>
        <position position="162"/>
    </location>
</feature>
<reference evidence="7 8" key="2">
    <citation type="submission" date="2018-11" db="EMBL/GenBank/DDBJ databases">
        <authorList>
            <consortium name="Pathogen Informatics"/>
        </authorList>
    </citation>
    <scope>NUCLEOTIDE SEQUENCE [LARGE SCALE GENOMIC DNA]</scope>
</reference>
<keyword evidence="2 4" id="KW-0378">Hydrolase</keyword>
<dbReference type="Proteomes" id="UP000267096">
    <property type="component" value="Unassembled WGS sequence"/>
</dbReference>
<dbReference type="PANTHER" id="PTHR12406:SF41">
    <property type="entry name" value="BRUMMER, ISOFORM B-RELATED"/>
    <property type="match status" value="1"/>
</dbReference>
<dbReference type="InterPro" id="IPR033562">
    <property type="entry name" value="PLPL"/>
</dbReference>
<dbReference type="Pfam" id="PF01734">
    <property type="entry name" value="Patatin"/>
    <property type="match status" value="1"/>
</dbReference>
<dbReference type="PROSITE" id="PS51635">
    <property type="entry name" value="PNPLA"/>
    <property type="match status" value="1"/>
</dbReference>
<dbReference type="EC" id="3.1.1.3" evidence="1"/>
<evidence type="ECO:0000256" key="3">
    <source>
        <dbReference type="ARBA" id="ARBA00023098"/>
    </source>
</evidence>
<proteinExistence type="predicted"/>
<feature type="active site" description="Nucleophile" evidence="4">
    <location>
        <position position="43"/>
    </location>
</feature>
<feature type="short sequence motif" description="GXSXG" evidence="4">
    <location>
        <begin position="41"/>
        <end position="45"/>
    </location>
</feature>
<dbReference type="Gene3D" id="3.40.1090.10">
    <property type="entry name" value="Cytosolic phospholipase A2 catalytic domain"/>
    <property type="match status" value="2"/>
</dbReference>
<dbReference type="GO" id="GO:0016020">
    <property type="term" value="C:membrane"/>
    <property type="evidence" value="ECO:0007669"/>
    <property type="project" value="TreeGrafter"/>
</dbReference>
<dbReference type="SUPFAM" id="SSF52151">
    <property type="entry name" value="FabD/lysophospholipase-like"/>
    <property type="match status" value="1"/>
</dbReference>
<evidence type="ECO:0000256" key="5">
    <source>
        <dbReference type="SAM" id="MobiDB-lite"/>
    </source>
</evidence>
<dbReference type="AlphaFoldDB" id="A0A0M3JT12"/>
<dbReference type="OrthoDB" id="197155at2759"/>
<evidence type="ECO:0000313" key="8">
    <source>
        <dbReference type="Proteomes" id="UP000267096"/>
    </source>
</evidence>
<accession>A0A0M3JT12</accession>
<feature type="region of interest" description="Disordered" evidence="5">
    <location>
        <begin position="443"/>
        <end position="477"/>
    </location>
</feature>
<feature type="short sequence motif" description="DGA/G" evidence="4">
    <location>
        <begin position="162"/>
        <end position="164"/>
    </location>
</feature>
<dbReference type="GO" id="GO:0019433">
    <property type="term" value="P:triglyceride catabolic process"/>
    <property type="evidence" value="ECO:0007669"/>
    <property type="project" value="TreeGrafter"/>
</dbReference>